<accession>A0A6A5C7X2</accession>
<dbReference type="GeneID" id="68118739"/>
<dbReference type="PROSITE" id="PS50012">
    <property type="entry name" value="RCC1_3"/>
    <property type="match status" value="2"/>
</dbReference>
<evidence type="ECO:0000313" key="3">
    <source>
        <dbReference type="EMBL" id="KAF0982594.1"/>
    </source>
</evidence>
<dbReference type="Gene3D" id="2.130.10.30">
    <property type="entry name" value="Regulator of chromosome condensation 1/beta-lactamase-inhibitor protein II"/>
    <property type="match status" value="1"/>
</dbReference>
<gene>
    <name evidence="3" type="ORF">FDP41_011524</name>
</gene>
<organism evidence="3 4">
    <name type="scientific">Naegleria fowleri</name>
    <name type="common">Brain eating amoeba</name>
    <dbReference type="NCBI Taxonomy" id="5763"/>
    <lineage>
        <taxon>Eukaryota</taxon>
        <taxon>Discoba</taxon>
        <taxon>Heterolobosea</taxon>
        <taxon>Tetramitia</taxon>
        <taxon>Eutetramitia</taxon>
        <taxon>Vahlkampfiidae</taxon>
        <taxon>Naegleria</taxon>
    </lineage>
</organism>
<feature type="repeat" description="RCC1" evidence="2">
    <location>
        <begin position="76"/>
        <end position="128"/>
    </location>
</feature>
<comment type="caution">
    <text evidence="3">The sequence shown here is derived from an EMBL/GenBank/DDBJ whole genome shotgun (WGS) entry which is preliminary data.</text>
</comment>
<keyword evidence="4" id="KW-1185">Reference proteome</keyword>
<feature type="repeat" description="RCC1" evidence="2">
    <location>
        <begin position="18"/>
        <end position="75"/>
    </location>
</feature>
<dbReference type="VEuPathDB" id="AmoebaDB:FDP41_011524"/>
<dbReference type="PANTHER" id="PTHR22870:SF408">
    <property type="entry name" value="OS09G0560450 PROTEIN"/>
    <property type="match status" value="1"/>
</dbReference>
<proteinExistence type="predicted"/>
<sequence length="415" mass="47128">MSSSWPLPSSSLSIDNNSSLYFMGSNQWYQSGIPGLESKYESFMNIQPVPTPWKGSEDIIKVSCGAEFTLVLLKNGKVFGAGYNGYGQCGTRSNQSFQEFRYLSGLQKFEPIRNIATGAEHTVAISAKFEVIASGYNTHNELGENEGINSFEFKPMNALLELVRQHEENFEITNVYCGSWTTSVLTKAGNVYTCGEASSATTECRKMNISCVKELFSGERIIFCRDIFNDFYVLTDDQAPLKIMFDKTSIVLNRLFCNVDEEGFIGYEIFDKSSGKWYVDMKQGILSDIDERTLQVEKREQSFLLTPDLEITNGEPMPLIKDVVYCFQTIIILFKDNTIRAFETDRGKEKLDVTEWNKKHKNSDVNFRLSASHQHMMIYVQASHPTKNLTQFFTALKLSINMKTILHDTSFSFSN</sequence>
<evidence type="ECO:0000256" key="1">
    <source>
        <dbReference type="ARBA" id="ARBA00022737"/>
    </source>
</evidence>
<name>A0A6A5C7X2_NAEFO</name>
<dbReference type="RefSeq" id="XP_044567307.1">
    <property type="nucleotide sequence ID" value="XM_044701942.1"/>
</dbReference>
<dbReference type="VEuPathDB" id="AmoebaDB:NfTy_018410"/>
<dbReference type="SUPFAM" id="SSF50985">
    <property type="entry name" value="RCC1/BLIP-II"/>
    <property type="match status" value="1"/>
</dbReference>
<dbReference type="VEuPathDB" id="AmoebaDB:NF0028840"/>
<dbReference type="Proteomes" id="UP000444721">
    <property type="component" value="Unassembled WGS sequence"/>
</dbReference>
<dbReference type="InterPro" id="IPR051210">
    <property type="entry name" value="Ub_ligase/GEF_domain"/>
</dbReference>
<evidence type="ECO:0000313" key="4">
    <source>
        <dbReference type="Proteomes" id="UP000444721"/>
    </source>
</evidence>
<dbReference type="AlphaFoldDB" id="A0A6A5C7X2"/>
<reference evidence="3 4" key="1">
    <citation type="journal article" date="2019" name="Sci. Rep.">
        <title>Nanopore sequencing improves the draft genome of the human pathogenic amoeba Naegleria fowleri.</title>
        <authorList>
            <person name="Liechti N."/>
            <person name="Schurch N."/>
            <person name="Bruggmann R."/>
            <person name="Wittwer M."/>
        </authorList>
    </citation>
    <scope>NUCLEOTIDE SEQUENCE [LARGE SCALE GENOMIC DNA]</scope>
    <source>
        <strain evidence="3 4">ATCC 30894</strain>
    </source>
</reference>
<dbReference type="OrthoDB" id="8068875at2759"/>
<evidence type="ECO:0000256" key="2">
    <source>
        <dbReference type="PROSITE-ProRule" id="PRU00235"/>
    </source>
</evidence>
<dbReference type="Pfam" id="PF13540">
    <property type="entry name" value="RCC1_2"/>
    <property type="match status" value="1"/>
</dbReference>
<protein>
    <submittedName>
        <fullName evidence="3">Uncharacterized protein</fullName>
    </submittedName>
</protein>
<dbReference type="PANTHER" id="PTHR22870">
    <property type="entry name" value="REGULATOR OF CHROMOSOME CONDENSATION"/>
    <property type="match status" value="1"/>
</dbReference>
<dbReference type="InterPro" id="IPR009091">
    <property type="entry name" value="RCC1/BLIP-II"/>
</dbReference>
<keyword evidence="1" id="KW-0677">Repeat</keyword>
<dbReference type="EMBL" id="VFQX01000009">
    <property type="protein sequence ID" value="KAF0982594.1"/>
    <property type="molecule type" value="Genomic_DNA"/>
</dbReference>
<dbReference type="InterPro" id="IPR000408">
    <property type="entry name" value="Reg_chr_condens"/>
</dbReference>